<accession>A0A5B9P653</accession>
<dbReference type="Proteomes" id="UP000322214">
    <property type="component" value="Chromosome"/>
</dbReference>
<evidence type="ECO:0000313" key="2">
    <source>
        <dbReference type="Proteomes" id="UP000322214"/>
    </source>
</evidence>
<keyword evidence="2" id="KW-1185">Reference proteome</keyword>
<reference evidence="1 2" key="1">
    <citation type="submission" date="2019-08" db="EMBL/GenBank/DDBJ databases">
        <title>Deep-cultivation of Planctomycetes and their phenomic and genomic characterization uncovers novel biology.</title>
        <authorList>
            <person name="Wiegand S."/>
            <person name="Jogler M."/>
            <person name="Boedeker C."/>
            <person name="Pinto D."/>
            <person name="Vollmers J."/>
            <person name="Rivas-Marin E."/>
            <person name="Kohn T."/>
            <person name="Peeters S.H."/>
            <person name="Heuer A."/>
            <person name="Rast P."/>
            <person name="Oberbeckmann S."/>
            <person name="Bunk B."/>
            <person name="Jeske O."/>
            <person name="Meyerdierks A."/>
            <person name="Storesund J.E."/>
            <person name="Kallscheuer N."/>
            <person name="Luecker S."/>
            <person name="Lage O.M."/>
            <person name="Pohl T."/>
            <person name="Merkel B.J."/>
            <person name="Hornburger P."/>
            <person name="Mueller R.-W."/>
            <person name="Bruemmer F."/>
            <person name="Labrenz M."/>
            <person name="Spormann A.M."/>
            <person name="Op den Camp H."/>
            <person name="Overmann J."/>
            <person name="Amann R."/>
            <person name="Jetten M.S.M."/>
            <person name="Mascher T."/>
            <person name="Medema M.H."/>
            <person name="Devos D.P."/>
            <person name="Kaster A.-K."/>
            <person name="Ovreas L."/>
            <person name="Rohde M."/>
            <person name="Galperin M.Y."/>
            <person name="Jogler C."/>
        </authorList>
    </citation>
    <scope>NUCLEOTIDE SEQUENCE [LARGE SCALE GENOMIC DNA]</scope>
    <source>
        <strain evidence="1 2">FC18</strain>
    </source>
</reference>
<name>A0A5B9P653_9BACT</name>
<gene>
    <name evidence="1" type="ORF">MFFC18_16670</name>
</gene>
<dbReference type="AlphaFoldDB" id="A0A5B9P653"/>
<protein>
    <submittedName>
        <fullName evidence="1">Uncharacterized protein</fullName>
    </submittedName>
</protein>
<organism evidence="1 2">
    <name type="scientific">Mariniblastus fucicola</name>
    <dbReference type="NCBI Taxonomy" id="980251"/>
    <lineage>
        <taxon>Bacteria</taxon>
        <taxon>Pseudomonadati</taxon>
        <taxon>Planctomycetota</taxon>
        <taxon>Planctomycetia</taxon>
        <taxon>Pirellulales</taxon>
        <taxon>Pirellulaceae</taxon>
        <taxon>Mariniblastus</taxon>
    </lineage>
</organism>
<dbReference type="KEGG" id="mff:MFFC18_16670"/>
<dbReference type="EMBL" id="CP042912">
    <property type="protein sequence ID" value="QEG21808.1"/>
    <property type="molecule type" value="Genomic_DNA"/>
</dbReference>
<evidence type="ECO:0000313" key="1">
    <source>
        <dbReference type="EMBL" id="QEG21808.1"/>
    </source>
</evidence>
<proteinExistence type="predicted"/>
<sequence length="79" mass="8980">MYRVTFYREMLRGEQSRLAFLQPYQKKMGQSKESVPADACVIVHRTSAPDASTSRAVFGKPQWLLNFNRAAGINFALNL</sequence>